<accession>A0A0D9YP02</accession>
<dbReference type="SUPFAM" id="SSF158639">
    <property type="entry name" value="ENT-like"/>
    <property type="match status" value="1"/>
</dbReference>
<dbReference type="eggNOG" id="KOG4675">
    <property type="taxonomic scope" value="Eukaryota"/>
</dbReference>
<evidence type="ECO:0000259" key="4">
    <source>
        <dbReference type="PROSITE" id="PS51138"/>
    </source>
</evidence>
<dbReference type="InterPro" id="IPR014002">
    <property type="entry name" value="Agenet_dom_plant"/>
</dbReference>
<feature type="region of interest" description="Disordered" evidence="3">
    <location>
        <begin position="319"/>
        <end position="347"/>
    </location>
</feature>
<dbReference type="InterPro" id="IPR005491">
    <property type="entry name" value="ENT_dom"/>
</dbReference>
<evidence type="ECO:0000313" key="5">
    <source>
        <dbReference type="EnsemblPlants" id="OGLUM02G08020.6"/>
    </source>
</evidence>
<evidence type="ECO:0000256" key="2">
    <source>
        <dbReference type="ARBA" id="ARBA00023242"/>
    </source>
</evidence>
<keyword evidence="2" id="KW-0539">Nucleus</keyword>
<dbReference type="SMART" id="SM01191">
    <property type="entry name" value="ENT"/>
    <property type="match status" value="1"/>
</dbReference>
<reference evidence="5" key="2">
    <citation type="submission" date="2018-05" db="EMBL/GenBank/DDBJ databases">
        <title>OgluRS3 (Oryza glumaepatula Reference Sequence Version 3).</title>
        <authorList>
            <person name="Zhang J."/>
            <person name="Kudrna D."/>
            <person name="Lee S."/>
            <person name="Talag J."/>
            <person name="Welchert J."/>
            <person name="Wing R.A."/>
        </authorList>
    </citation>
    <scope>NUCLEOTIDE SEQUENCE [LARGE SCALE GENOMIC DNA]</scope>
</reference>
<dbReference type="Gramene" id="OGLUM02G08020.6">
    <property type="protein sequence ID" value="OGLUM02G08020.6"/>
    <property type="gene ID" value="OGLUM02G08020"/>
</dbReference>
<dbReference type="AlphaFoldDB" id="A0A0D9YP02"/>
<dbReference type="Pfam" id="PF03735">
    <property type="entry name" value="ENT"/>
    <property type="match status" value="1"/>
</dbReference>
<dbReference type="Pfam" id="PF05641">
    <property type="entry name" value="Agenet"/>
    <property type="match status" value="1"/>
</dbReference>
<organism evidence="5">
    <name type="scientific">Oryza glumipatula</name>
    <dbReference type="NCBI Taxonomy" id="40148"/>
    <lineage>
        <taxon>Eukaryota</taxon>
        <taxon>Viridiplantae</taxon>
        <taxon>Streptophyta</taxon>
        <taxon>Embryophyta</taxon>
        <taxon>Tracheophyta</taxon>
        <taxon>Spermatophyta</taxon>
        <taxon>Magnoliopsida</taxon>
        <taxon>Liliopsida</taxon>
        <taxon>Poales</taxon>
        <taxon>Poaceae</taxon>
        <taxon>BOP clade</taxon>
        <taxon>Oryzoideae</taxon>
        <taxon>Oryzeae</taxon>
        <taxon>Oryzinae</taxon>
        <taxon>Oryza</taxon>
    </lineage>
</organism>
<dbReference type="STRING" id="40148.A0A0D9YP02"/>
<evidence type="ECO:0000256" key="3">
    <source>
        <dbReference type="SAM" id="MobiDB-lite"/>
    </source>
</evidence>
<keyword evidence="6" id="KW-1185">Reference proteome</keyword>
<evidence type="ECO:0000256" key="1">
    <source>
        <dbReference type="ARBA" id="ARBA00004123"/>
    </source>
</evidence>
<feature type="domain" description="ENT" evidence="4">
    <location>
        <begin position="348"/>
        <end position="438"/>
    </location>
</feature>
<name>A0A0D9YP02_9ORYZ</name>
<dbReference type="PROSITE" id="PS51138">
    <property type="entry name" value="ENT"/>
    <property type="match status" value="1"/>
</dbReference>
<reference evidence="5" key="1">
    <citation type="submission" date="2015-04" db="UniProtKB">
        <authorList>
            <consortium name="EnsemblPlants"/>
        </authorList>
    </citation>
    <scope>IDENTIFICATION</scope>
</reference>
<dbReference type="Proteomes" id="UP000026961">
    <property type="component" value="Chromosome 2"/>
</dbReference>
<dbReference type="GO" id="GO:0005634">
    <property type="term" value="C:nucleus"/>
    <property type="evidence" value="ECO:0007669"/>
    <property type="project" value="UniProtKB-SubCell"/>
</dbReference>
<dbReference type="InterPro" id="IPR036142">
    <property type="entry name" value="ENT_dom-like_sf"/>
</dbReference>
<dbReference type="EnsemblPlants" id="OGLUM02G08020.6">
    <property type="protein sequence ID" value="OGLUM02G08020.6"/>
    <property type="gene ID" value="OGLUM02G08020"/>
</dbReference>
<evidence type="ECO:0000313" key="6">
    <source>
        <dbReference type="Proteomes" id="UP000026961"/>
    </source>
</evidence>
<sequence>MKFRKGTKVEVLQKGGAPLGSWRPAEIVSGNGHTYLVSYGSCPTQGSVAAERVPRKAMRPLRPPLDGIVCWVKGEIAEAFDSYAWKVAEVVRLLGFSYYLVRLLGSSLELKVHASNLRIRQLWEDGKWVAIPKDSARFPGDSPRSQLRCGKVGHELVHTSRDNCLLLKKKKVYEGNTSQGLKRKSSALSAFPMQYSEVSKRFQTSHRDGRCLPVVPGGSLHLMDKVDAVDSQCLELGEKYMHDSLSKRANGFHKTNLAAVKANFDYLDPAVTTQDSDTDSVVSSVGSCNPCGSSYGSTHPQEYDCADICSRTDDAEASVSERESFSRTDDAEASVSGRESPAPVNDGLKEKTHLLELHAYRATLMALYASGSISWEQEAMMTNLRLTLNISTDEHLSELRSLGRSWRLVKHPSDEEYTINVKFNSVKVRHISNLMVFGDWH</sequence>
<protein>
    <recommendedName>
        <fullName evidence="4">ENT domain-containing protein</fullName>
    </recommendedName>
</protein>
<feature type="compositionally biased region" description="Basic and acidic residues" evidence="3">
    <location>
        <begin position="319"/>
        <end position="330"/>
    </location>
</feature>
<dbReference type="PANTHER" id="PTHR31917">
    <property type="entry name" value="AGENET DOMAIN-CONTAINING PROTEIN-RELATED"/>
    <property type="match status" value="1"/>
</dbReference>
<dbReference type="SMART" id="SM00743">
    <property type="entry name" value="Agenet"/>
    <property type="match status" value="2"/>
</dbReference>
<proteinExistence type="predicted"/>
<dbReference type="InterPro" id="IPR008395">
    <property type="entry name" value="Agenet-like_dom"/>
</dbReference>
<dbReference type="Gene3D" id="1.10.1240.40">
    <property type="entry name" value="ENT domain"/>
    <property type="match status" value="1"/>
</dbReference>
<dbReference type="PANTHER" id="PTHR31917:SF5">
    <property type="entry name" value="OS02G0204500 PROTEIN"/>
    <property type="match status" value="1"/>
</dbReference>
<comment type="subcellular location">
    <subcellularLocation>
        <location evidence="1">Nucleus</location>
    </subcellularLocation>
</comment>